<dbReference type="RefSeq" id="WP_194121911.1">
    <property type="nucleotide sequence ID" value="NZ_JACYGY010000001.1"/>
</dbReference>
<dbReference type="SUPFAM" id="SSF46689">
    <property type="entry name" value="Homeodomain-like"/>
    <property type="match status" value="2"/>
</dbReference>
<dbReference type="Pfam" id="PF12833">
    <property type="entry name" value="HTH_18"/>
    <property type="match status" value="1"/>
</dbReference>
<keyword evidence="1" id="KW-0805">Transcription regulation</keyword>
<comment type="caution">
    <text evidence="5">The sequence shown here is derived from an EMBL/GenBank/DDBJ whole genome shotgun (WGS) entry which is preliminary data.</text>
</comment>
<dbReference type="Proteomes" id="UP000634134">
    <property type="component" value="Unassembled WGS sequence"/>
</dbReference>
<evidence type="ECO:0000259" key="4">
    <source>
        <dbReference type="PROSITE" id="PS01124"/>
    </source>
</evidence>
<dbReference type="PROSITE" id="PS00041">
    <property type="entry name" value="HTH_ARAC_FAMILY_1"/>
    <property type="match status" value="1"/>
</dbReference>
<name>A0ABR9WE82_9BACT</name>
<protein>
    <submittedName>
        <fullName evidence="5">Helix-turn-helix transcriptional regulator</fullName>
    </submittedName>
</protein>
<keyword evidence="2" id="KW-0238">DNA-binding</keyword>
<dbReference type="PRINTS" id="PR00032">
    <property type="entry name" value="HTHARAC"/>
</dbReference>
<dbReference type="InterPro" id="IPR018060">
    <property type="entry name" value="HTH_AraC"/>
</dbReference>
<dbReference type="PANTHER" id="PTHR47893">
    <property type="entry name" value="REGULATORY PROTEIN PCHR"/>
    <property type="match status" value="1"/>
</dbReference>
<dbReference type="InterPro" id="IPR018062">
    <property type="entry name" value="HTH_AraC-typ_CS"/>
</dbReference>
<proteinExistence type="predicted"/>
<organism evidence="5 6">
    <name type="scientific">Dyadobacter subterraneus</name>
    <dbReference type="NCBI Taxonomy" id="2773304"/>
    <lineage>
        <taxon>Bacteria</taxon>
        <taxon>Pseudomonadati</taxon>
        <taxon>Bacteroidota</taxon>
        <taxon>Cytophagia</taxon>
        <taxon>Cytophagales</taxon>
        <taxon>Spirosomataceae</taxon>
        <taxon>Dyadobacter</taxon>
    </lineage>
</organism>
<dbReference type="InterPro" id="IPR009057">
    <property type="entry name" value="Homeodomain-like_sf"/>
</dbReference>
<keyword evidence="6" id="KW-1185">Reference proteome</keyword>
<evidence type="ECO:0000313" key="6">
    <source>
        <dbReference type="Proteomes" id="UP000634134"/>
    </source>
</evidence>
<dbReference type="InterPro" id="IPR053142">
    <property type="entry name" value="PchR_regulatory_protein"/>
</dbReference>
<evidence type="ECO:0000256" key="3">
    <source>
        <dbReference type="ARBA" id="ARBA00023163"/>
    </source>
</evidence>
<sequence length="321" mass="35997">MSNQIVAPDGDHFLKAFACTVGSPVENGRVVIPESYGNGYVMGVLFGNYLRLIVRHYSLHDDLLIKRQSFNVPDTMIQIAISGILKEDQPVAADVQHKTLPSVAISTQGLDSELHIPRGINFNLIKLAVDPAYLRELLAGEAENLVVKTLIENRQPLVFEELVSLRLQEIVLEMISTQVPVSLQRFYYKVKAEELICCLLMELTKRQDHSLHSINAADLKALYTVRDQLIGNLAQAPPLVELAKSVGMSLSKLKRLFKQVFGCGPYSYYQTRRMKEAASLLQDNQRSVSEVGYALGFSNLSHFSRVFEEHVGMKPKKFSSF</sequence>
<dbReference type="EMBL" id="JACYGY010000001">
    <property type="protein sequence ID" value="MBE9463807.1"/>
    <property type="molecule type" value="Genomic_DNA"/>
</dbReference>
<dbReference type="PANTHER" id="PTHR47893:SF1">
    <property type="entry name" value="REGULATORY PROTEIN PCHR"/>
    <property type="match status" value="1"/>
</dbReference>
<evidence type="ECO:0000256" key="1">
    <source>
        <dbReference type="ARBA" id="ARBA00023015"/>
    </source>
</evidence>
<dbReference type="Gene3D" id="1.10.10.60">
    <property type="entry name" value="Homeodomain-like"/>
    <property type="match status" value="2"/>
</dbReference>
<evidence type="ECO:0000313" key="5">
    <source>
        <dbReference type="EMBL" id="MBE9463807.1"/>
    </source>
</evidence>
<dbReference type="PROSITE" id="PS01124">
    <property type="entry name" value="HTH_ARAC_FAMILY_2"/>
    <property type="match status" value="1"/>
</dbReference>
<evidence type="ECO:0000256" key="2">
    <source>
        <dbReference type="ARBA" id="ARBA00023125"/>
    </source>
</evidence>
<feature type="domain" description="HTH araC/xylS-type" evidence="4">
    <location>
        <begin position="223"/>
        <end position="321"/>
    </location>
</feature>
<dbReference type="SMART" id="SM00342">
    <property type="entry name" value="HTH_ARAC"/>
    <property type="match status" value="1"/>
</dbReference>
<keyword evidence="3" id="KW-0804">Transcription</keyword>
<reference evidence="6" key="1">
    <citation type="submission" date="2023-07" db="EMBL/GenBank/DDBJ databases">
        <title>Dyadobacter sp. nov 'subterranea' isolated from contaminted grondwater.</title>
        <authorList>
            <person name="Szabo I."/>
            <person name="Al-Omari J."/>
            <person name="Szerdahelyi S.G."/>
            <person name="Rado J."/>
        </authorList>
    </citation>
    <scope>NUCLEOTIDE SEQUENCE [LARGE SCALE GENOMIC DNA]</scope>
    <source>
        <strain evidence="6">UP-52</strain>
    </source>
</reference>
<accession>A0ABR9WE82</accession>
<dbReference type="InterPro" id="IPR020449">
    <property type="entry name" value="Tscrpt_reg_AraC-type_HTH"/>
</dbReference>
<gene>
    <name evidence="5" type="ORF">IEE83_18140</name>
</gene>